<protein>
    <submittedName>
        <fullName evidence="2">S41 family peptidase</fullName>
    </submittedName>
</protein>
<dbReference type="InterPro" id="IPR005151">
    <property type="entry name" value="Tail-specific_protease"/>
</dbReference>
<dbReference type="PANTHER" id="PTHR32060:SF30">
    <property type="entry name" value="CARBOXY-TERMINAL PROCESSING PROTEASE CTPA"/>
    <property type="match status" value="1"/>
</dbReference>
<dbReference type="SMART" id="SM00245">
    <property type="entry name" value="TSPc"/>
    <property type="match status" value="1"/>
</dbReference>
<accession>A0ABU2Y142</accession>
<evidence type="ECO:0000313" key="2">
    <source>
        <dbReference type="EMBL" id="MDT0551904.1"/>
    </source>
</evidence>
<dbReference type="Gene3D" id="2.30.42.10">
    <property type="match status" value="1"/>
</dbReference>
<sequence>MKNIQFYASLIILSIFLINCSSDDDDVVTPLATPEPDPVATVDLEIENFIWKGLNLYYLWQQDVPDLSDTKFTTQIELDAYLAPYDGKHEELFENLLHNEDEFSWIVDDYNVLDQQLRGGVSSTTGMDIRLSYIDSNSPNLVAFVRYILPNSAADDKNIKRGDFFQKVDGQQLTINNYFALLFESESYTIELTDYNNGVFTNTGTEILLIKEELAENPVHIVKTIDNGSDKVGYIMYNQFLSTYDSDLNTAFGTLKAEGVSDLVLDLRYNSGGQVSSAINLSSMITGQFENEVFSVQRWNDKVNDYFTAEYGSDYFTYFFSNSMESGEAINNLNMNKVIILTSSSTASSSELVINGLDPYIEVILIGDTTVGKTWGSLTLYDSPDYTNKDDINPNHTWAMQPLVVETQNSVGYNNKTGFIPDYELLEYASNLGVLGDPNEPLLSKALEILDPSTKYGLDKLDEELIGHEYFTDSKKESAIGNNMFIELKDGFIK</sequence>
<evidence type="ECO:0000259" key="1">
    <source>
        <dbReference type="SMART" id="SM00245"/>
    </source>
</evidence>
<dbReference type="RefSeq" id="WP_311591716.1">
    <property type="nucleotide sequence ID" value="NZ_JAVRHV010000001.1"/>
</dbReference>
<dbReference type="InterPro" id="IPR041613">
    <property type="entry name" value="Pept_S41_N"/>
</dbReference>
<dbReference type="SUPFAM" id="SSF52096">
    <property type="entry name" value="ClpP/crotonase"/>
    <property type="match status" value="1"/>
</dbReference>
<dbReference type="Pfam" id="PF03572">
    <property type="entry name" value="Peptidase_S41"/>
    <property type="match status" value="1"/>
</dbReference>
<feature type="domain" description="Tail specific protease" evidence="1">
    <location>
        <begin position="203"/>
        <end position="426"/>
    </location>
</feature>
<gene>
    <name evidence="2" type="ORF">RM519_01480</name>
</gene>
<dbReference type="InterPro" id="IPR029045">
    <property type="entry name" value="ClpP/crotonase-like_dom_sf"/>
</dbReference>
<dbReference type="Pfam" id="PF18294">
    <property type="entry name" value="Pept_S41_N"/>
    <property type="match status" value="1"/>
</dbReference>
<comment type="caution">
    <text evidence="2">The sequence shown here is derived from an EMBL/GenBank/DDBJ whole genome shotgun (WGS) entry which is preliminary data.</text>
</comment>
<dbReference type="PANTHER" id="PTHR32060">
    <property type="entry name" value="TAIL-SPECIFIC PROTEASE"/>
    <property type="match status" value="1"/>
</dbReference>
<dbReference type="InterPro" id="IPR036034">
    <property type="entry name" value="PDZ_sf"/>
</dbReference>
<dbReference type="Proteomes" id="UP001252186">
    <property type="component" value="Unassembled WGS sequence"/>
</dbReference>
<reference evidence="2 3" key="1">
    <citation type="submission" date="2023-09" db="EMBL/GenBank/DDBJ databases">
        <authorList>
            <person name="Rey-Velasco X."/>
        </authorList>
    </citation>
    <scope>NUCLEOTIDE SEQUENCE [LARGE SCALE GENOMIC DNA]</scope>
    <source>
        <strain evidence="2 3">P050</strain>
    </source>
</reference>
<dbReference type="CDD" id="cd07561">
    <property type="entry name" value="Peptidase_S41_CPP_like"/>
    <property type="match status" value="1"/>
</dbReference>
<evidence type="ECO:0000313" key="3">
    <source>
        <dbReference type="Proteomes" id="UP001252186"/>
    </source>
</evidence>
<organism evidence="2 3">
    <name type="scientific">Urechidicola vernalis</name>
    <dbReference type="NCBI Taxonomy" id="3075600"/>
    <lineage>
        <taxon>Bacteria</taxon>
        <taxon>Pseudomonadati</taxon>
        <taxon>Bacteroidota</taxon>
        <taxon>Flavobacteriia</taxon>
        <taxon>Flavobacteriales</taxon>
        <taxon>Flavobacteriaceae</taxon>
        <taxon>Urechidicola</taxon>
    </lineage>
</organism>
<proteinExistence type="predicted"/>
<name>A0ABU2Y142_9FLAO</name>
<keyword evidence="3" id="KW-1185">Reference proteome</keyword>
<dbReference type="EMBL" id="JAVRHV010000001">
    <property type="protein sequence ID" value="MDT0551904.1"/>
    <property type="molecule type" value="Genomic_DNA"/>
</dbReference>
<dbReference type="Gene3D" id="3.30.750.170">
    <property type="match status" value="1"/>
</dbReference>
<dbReference type="SUPFAM" id="SSF50156">
    <property type="entry name" value="PDZ domain-like"/>
    <property type="match status" value="1"/>
</dbReference>
<dbReference type="Gene3D" id="3.90.226.10">
    <property type="entry name" value="2-enoyl-CoA Hydratase, Chain A, domain 1"/>
    <property type="match status" value="1"/>
</dbReference>